<reference evidence="2" key="1">
    <citation type="journal article" date="2019" name="Int. J. Syst. Evol. Microbiol.">
        <title>The Global Catalogue of Microorganisms (GCM) 10K type strain sequencing project: providing services to taxonomists for standard genome sequencing and annotation.</title>
        <authorList>
            <consortium name="The Broad Institute Genomics Platform"/>
            <consortium name="The Broad Institute Genome Sequencing Center for Infectious Disease"/>
            <person name="Wu L."/>
            <person name="Ma J."/>
        </authorList>
    </citation>
    <scope>NUCLEOTIDE SEQUENCE [LARGE SCALE GENOMIC DNA]</scope>
    <source>
        <strain evidence="2">KCTC 13193</strain>
    </source>
</reference>
<dbReference type="RefSeq" id="WP_390305605.1">
    <property type="nucleotide sequence ID" value="NZ_JBHRRZ010000015.1"/>
</dbReference>
<dbReference type="EMBL" id="JBHRRZ010000015">
    <property type="protein sequence ID" value="MFC2948523.1"/>
    <property type="molecule type" value="Genomic_DNA"/>
</dbReference>
<protein>
    <recommendedName>
        <fullName evidence="3">Tail fiber protein</fullName>
    </recommendedName>
</protein>
<keyword evidence="2" id="KW-1185">Reference proteome</keyword>
<organism evidence="1 2">
    <name type="scientific">Virgibacillus sediminis</name>
    <dbReference type="NCBI Taxonomy" id="202260"/>
    <lineage>
        <taxon>Bacteria</taxon>
        <taxon>Bacillati</taxon>
        <taxon>Bacillota</taxon>
        <taxon>Bacilli</taxon>
        <taxon>Bacillales</taxon>
        <taxon>Bacillaceae</taxon>
        <taxon>Virgibacillus</taxon>
    </lineage>
</organism>
<name>A0ABV7A6F5_9BACI</name>
<evidence type="ECO:0000313" key="1">
    <source>
        <dbReference type="EMBL" id="MFC2948523.1"/>
    </source>
</evidence>
<evidence type="ECO:0000313" key="2">
    <source>
        <dbReference type="Proteomes" id="UP001595387"/>
    </source>
</evidence>
<sequence length="247" mass="26376">MPFQNPLLGWNVAGVEPPQSLKDVGWEATQKPPAAYFNWTFYLLDQALAELQQNAIHQEKIGVAGGIAKLNAEGKPLNADGTLAGEVTQNEFSNHTGNTTIHITDAERIDWNAKETPSGAQEKVNTHENKTNNPHGVTAAQTGAEPAFSKNTAFNKNFGATAGTVAEGNHSHTAAEVGAEPAFTKNTAFNKDFGTTAGTVADGGDLATHQADEMPHQFTDSAGSTFRYGFKTNTNKDGLVFVYEEVL</sequence>
<dbReference type="Proteomes" id="UP001595387">
    <property type="component" value="Unassembled WGS sequence"/>
</dbReference>
<proteinExistence type="predicted"/>
<gene>
    <name evidence="1" type="ORF">ACFODW_09245</name>
</gene>
<evidence type="ECO:0008006" key="3">
    <source>
        <dbReference type="Google" id="ProtNLM"/>
    </source>
</evidence>
<comment type="caution">
    <text evidence="1">The sequence shown here is derived from an EMBL/GenBank/DDBJ whole genome shotgun (WGS) entry which is preliminary data.</text>
</comment>
<accession>A0ABV7A6F5</accession>